<dbReference type="InterPro" id="IPR036047">
    <property type="entry name" value="F-box-like_dom_sf"/>
</dbReference>
<evidence type="ECO:0000313" key="3">
    <source>
        <dbReference type="EMBL" id="KAK1677700.1"/>
    </source>
</evidence>
<dbReference type="InterPro" id="IPR001810">
    <property type="entry name" value="F-box_dom"/>
</dbReference>
<dbReference type="SUPFAM" id="SSF81383">
    <property type="entry name" value="F-box domain"/>
    <property type="match status" value="1"/>
</dbReference>
<evidence type="ECO:0000259" key="2">
    <source>
        <dbReference type="SMART" id="SM00256"/>
    </source>
</evidence>
<dbReference type="Gene3D" id="1.20.1280.50">
    <property type="match status" value="1"/>
</dbReference>
<dbReference type="SMART" id="SM00256">
    <property type="entry name" value="FBOX"/>
    <property type="match status" value="1"/>
</dbReference>
<feature type="domain" description="F-box" evidence="2">
    <location>
        <begin position="8"/>
        <end position="48"/>
    </location>
</feature>
<dbReference type="Pfam" id="PF03478">
    <property type="entry name" value="Beta-prop_KIB1-4"/>
    <property type="match status" value="2"/>
</dbReference>
<dbReference type="PANTHER" id="PTHR33110">
    <property type="entry name" value="F-BOX/KELCH-REPEAT PROTEIN-RELATED"/>
    <property type="match status" value="1"/>
</dbReference>
<dbReference type="InterPro" id="IPR005174">
    <property type="entry name" value="KIB1-4_b-propeller"/>
</dbReference>
<dbReference type="Pfam" id="PF00646">
    <property type="entry name" value="F-box"/>
    <property type="match status" value="1"/>
</dbReference>
<protein>
    <recommendedName>
        <fullName evidence="2">F-box domain-containing protein</fullName>
    </recommendedName>
</protein>
<evidence type="ECO:0000313" key="4">
    <source>
        <dbReference type="Proteomes" id="UP001231189"/>
    </source>
</evidence>
<accession>A0AAD8WRD5</accession>
<dbReference type="EMBL" id="JAUUTY010000002">
    <property type="protein sequence ID" value="KAK1677700.1"/>
    <property type="molecule type" value="Genomic_DNA"/>
</dbReference>
<dbReference type="Proteomes" id="UP001231189">
    <property type="component" value="Unassembled WGS sequence"/>
</dbReference>
<sequence length="475" mass="53437">MATSWSELPHEVLGLFAARLPFPNDRARFRLVCRSWRSALRRHHVQTRPLIVNLLEGCFMTPSDGCSHPLPSFPHNASCIGSTDDWLALRTDDGNGSHHYSLYNPFSKATVQLPVLDTIIDKSRKVRKVLVRSTTEDALIVAIMTNSLKCPFILIRGGNTAWLPESWELVYGYIIDIAFLEGKLYAITQDENLFPIDIDLDDEGKLVVANGSRTIRQPPSYYGYHGWSEYEDVDVDVEEGAALLDDEASSTIDEEDHDDDEEGGAAASYEDNDDKKEGEAITLENKPMTDDDDKKEDEATTLENEPMTYDDDDYYYDYDDDDDDEWKGEEETCEENIDNLPDGFDSAYEVGHHGNMVHVITVRYLIESRGKLLMVRQYVQLLGPATQFTCRVEVFEAGTDAWVPMTSGLGGGHALFLSTRFSKSVPAPCGEIEEDTIHFANTGEVFNMRSQTCSPTRWAIPIPFGTWVFPPDLVV</sequence>
<dbReference type="PANTHER" id="PTHR33110:SF76">
    <property type="entry name" value="DUF295 DOMAIN-CONTAINING PROTEIN"/>
    <property type="match status" value="1"/>
</dbReference>
<comment type="caution">
    <text evidence="3">The sequence shown here is derived from an EMBL/GenBank/DDBJ whole genome shotgun (WGS) entry which is preliminary data.</text>
</comment>
<keyword evidence="4" id="KW-1185">Reference proteome</keyword>
<proteinExistence type="predicted"/>
<dbReference type="AlphaFoldDB" id="A0AAD8WRD5"/>
<evidence type="ECO:0000256" key="1">
    <source>
        <dbReference type="SAM" id="MobiDB-lite"/>
    </source>
</evidence>
<feature type="compositionally biased region" description="Acidic residues" evidence="1">
    <location>
        <begin position="246"/>
        <end position="263"/>
    </location>
</feature>
<feature type="region of interest" description="Disordered" evidence="1">
    <location>
        <begin position="246"/>
        <end position="326"/>
    </location>
</feature>
<reference evidence="3" key="1">
    <citation type="submission" date="2023-07" db="EMBL/GenBank/DDBJ databases">
        <title>A chromosome-level genome assembly of Lolium multiflorum.</title>
        <authorList>
            <person name="Chen Y."/>
            <person name="Copetti D."/>
            <person name="Kolliker R."/>
            <person name="Studer B."/>
        </authorList>
    </citation>
    <scope>NUCLEOTIDE SEQUENCE</scope>
    <source>
        <strain evidence="3">02402/16</strain>
        <tissue evidence="3">Leaf</tissue>
    </source>
</reference>
<name>A0AAD8WRD5_LOLMU</name>
<gene>
    <name evidence="3" type="ORF">QYE76_038548</name>
</gene>
<feature type="compositionally biased region" description="Acidic residues" evidence="1">
    <location>
        <begin position="308"/>
        <end position="326"/>
    </location>
</feature>
<organism evidence="3 4">
    <name type="scientific">Lolium multiflorum</name>
    <name type="common">Italian ryegrass</name>
    <name type="synonym">Lolium perenne subsp. multiflorum</name>
    <dbReference type="NCBI Taxonomy" id="4521"/>
    <lineage>
        <taxon>Eukaryota</taxon>
        <taxon>Viridiplantae</taxon>
        <taxon>Streptophyta</taxon>
        <taxon>Embryophyta</taxon>
        <taxon>Tracheophyta</taxon>
        <taxon>Spermatophyta</taxon>
        <taxon>Magnoliopsida</taxon>
        <taxon>Liliopsida</taxon>
        <taxon>Poales</taxon>
        <taxon>Poaceae</taxon>
        <taxon>BOP clade</taxon>
        <taxon>Pooideae</taxon>
        <taxon>Poodae</taxon>
        <taxon>Poeae</taxon>
        <taxon>Poeae Chloroplast Group 2 (Poeae type)</taxon>
        <taxon>Loliodinae</taxon>
        <taxon>Loliinae</taxon>
        <taxon>Lolium</taxon>
    </lineage>
</organism>